<dbReference type="InterPro" id="IPR013783">
    <property type="entry name" value="Ig-like_fold"/>
</dbReference>
<dbReference type="Pfam" id="PF02922">
    <property type="entry name" value="CBM_48"/>
    <property type="match status" value="1"/>
</dbReference>
<evidence type="ECO:0000313" key="3">
    <source>
        <dbReference type="EMBL" id="GAF73830.1"/>
    </source>
</evidence>
<gene>
    <name evidence="3" type="ORF">S01H1_15503</name>
</gene>
<proteinExistence type="inferred from homology"/>
<evidence type="ECO:0000256" key="1">
    <source>
        <dbReference type="ARBA" id="ARBA00008061"/>
    </source>
</evidence>
<dbReference type="InterPro" id="IPR004193">
    <property type="entry name" value="Glyco_hydro_13_N"/>
</dbReference>
<dbReference type="GO" id="GO:0004553">
    <property type="term" value="F:hydrolase activity, hydrolyzing O-glycosyl compounds"/>
    <property type="evidence" value="ECO:0007669"/>
    <property type="project" value="InterPro"/>
</dbReference>
<name>X0TCM7_9ZZZZ</name>
<dbReference type="AlphaFoldDB" id="X0TCM7"/>
<comment type="caution">
    <text evidence="3">The sequence shown here is derived from an EMBL/GenBank/DDBJ whole genome shotgun (WGS) entry which is preliminary data.</text>
</comment>
<dbReference type="CDD" id="cd02856">
    <property type="entry name" value="E_set_GDE_Isoamylase_N"/>
    <property type="match status" value="1"/>
</dbReference>
<dbReference type="InterPro" id="IPR044505">
    <property type="entry name" value="GlgX_Isoamylase_N_E_set"/>
</dbReference>
<evidence type="ECO:0000259" key="2">
    <source>
        <dbReference type="Pfam" id="PF02922"/>
    </source>
</evidence>
<dbReference type="PANTHER" id="PTHR43002">
    <property type="entry name" value="GLYCOGEN DEBRANCHING ENZYME"/>
    <property type="match status" value="1"/>
</dbReference>
<dbReference type="EMBL" id="BARS01008090">
    <property type="protein sequence ID" value="GAF73830.1"/>
    <property type="molecule type" value="Genomic_DNA"/>
</dbReference>
<sequence length="139" mass="15800">MYPGGVNFSLYSKNSMALELLLFDDVDDSKPARVIKLDPQLNRTFHYWHVFVPGLKPGQMYAYRAYGPFDPKRGHRFDSQKVLLDPYGRGVAIPTNYSREAASRPGDNASFAMKSVLADLSNYDWEDDAPLHHPFSQTI</sequence>
<accession>X0TCM7</accession>
<dbReference type="Gene3D" id="2.60.40.10">
    <property type="entry name" value="Immunoglobulins"/>
    <property type="match status" value="1"/>
</dbReference>
<reference evidence="3" key="1">
    <citation type="journal article" date="2014" name="Front. Microbiol.">
        <title>High frequency of phylogenetically diverse reductive dehalogenase-homologous genes in deep subseafloor sedimentary metagenomes.</title>
        <authorList>
            <person name="Kawai M."/>
            <person name="Futagami T."/>
            <person name="Toyoda A."/>
            <person name="Takaki Y."/>
            <person name="Nishi S."/>
            <person name="Hori S."/>
            <person name="Arai W."/>
            <person name="Tsubouchi T."/>
            <person name="Morono Y."/>
            <person name="Uchiyama I."/>
            <person name="Ito T."/>
            <person name="Fujiyama A."/>
            <person name="Inagaki F."/>
            <person name="Takami H."/>
        </authorList>
    </citation>
    <scope>NUCLEOTIDE SEQUENCE</scope>
    <source>
        <strain evidence="3">Expedition CK06-06</strain>
    </source>
</reference>
<feature type="domain" description="Glycoside hydrolase family 13 N-terminal" evidence="2">
    <location>
        <begin position="4"/>
        <end position="88"/>
    </location>
</feature>
<dbReference type="SUPFAM" id="SSF81296">
    <property type="entry name" value="E set domains"/>
    <property type="match status" value="1"/>
</dbReference>
<dbReference type="GO" id="GO:0005975">
    <property type="term" value="P:carbohydrate metabolic process"/>
    <property type="evidence" value="ECO:0007669"/>
    <property type="project" value="InterPro"/>
</dbReference>
<dbReference type="InterPro" id="IPR014756">
    <property type="entry name" value="Ig_E-set"/>
</dbReference>
<comment type="similarity">
    <text evidence="1">Belongs to the glycosyl hydrolase 13 family.</text>
</comment>
<feature type="non-terminal residue" evidence="3">
    <location>
        <position position="139"/>
    </location>
</feature>
<protein>
    <recommendedName>
        <fullName evidence="2">Glycoside hydrolase family 13 N-terminal domain-containing protein</fullName>
    </recommendedName>
</protein>
<organism evidence="3">
    <name type="scientific">marine sediment metagenome</name>
    <dbReference type="NCBI Taxonomy" id="412755"/>
    <lineage>
        <taxon>unclassified sequences</taxon>
        <taxon>metagenomes</taxon>
        <taxon>ecological metagenomes</taxon>
    </lineage>
</organism>